<evidence type="ECO:0000313" key="3">
    <source>
        <dbReference type="EMBL" id="KAH0818122.1"/>
    </source>
</evidence>
<evidence type="ECO:0000256" key="1">
    <source>
        <dbReference type="ARBA" id="ARBA00022574"/>
    </source>
</evidence>
<gene>
    <name evidence="3" type="ORF">GEV33_004666</name>
</gene>
<dbReference type="SUPFAM" id="SSF50978">
    <property type="entry name" value="WD40 repeat-like"/>
    <property type="match status" value="1"/>
</dbReference>
<keyword evidence="1" id="KW-0853">WD repeat</keyword>
<evidence type="ECO:0008006" key="5">
    <source>
        <dbReference type="Google" id="ProtNLM"/>
    </source>
</evidence>
<dbReference type="PROSITE" id="PS00678">
    <property type="entry name" value="WD_REPEATS_1"/>
    <property type="match status" value="1"/>
</dbReference>
<evidence type="ECO:0000313" key="4">
    <source>
        <dbReference type="Proteomes" id="UP000719412"/>
    </source>
</evidence>
<dbReference type="GO" id="GO:0034455">
    <property type="term" value="C:t-UTP complex"/>
    <property type="evidence" value="ECO:0007669"/>
    <property type="project" value="TreeGrafter"/>
</dbReference>
<dbReference type="SMART" id="SM00320">
    <property type="entry name" value="WD40"/>
    <property type="match status" value="8"/>
</dbReference>
<dbReference type="InterPro" id="IPR036322">
    <property type="entry name" value="WD40_repeat_dom_sf"/>
</dbReference>
<dbReference type="GO" id="GO:0000462">
    <property type="term" value="P:maturation of SSU-rRNA from tricistronic rRNA transcript (SSU-rRNA, 5.8S rRNA, LSU-rRNA)"/>
    <property type="evidence" value="ECO:0007669"/>
    <property type="project" value="InterPro"/>
</dbReference>
<dbReference type="PANTHER" id="PTHR44163:SF1">
    <property type="entry name" value="U3 SMALL NUCLEOLAR RNA-ASSOCIATED PROTEIN 4 HOMOLOG"/>
    <property type="match status" value="1"/>
</dbReference>
<dbReference type="SUPFAM" id="SSF69322">
    <property type="entry name" value="Tricorn protease domain 2"/>
    <property type="match status" value="1"/>
</dbReference>
<dbReference type="Proteomes" id="UP000719412">
    <property type="component" value="Unassembled WGS sequence"/>
</dbReference>
<dbReference type="PANTHER" id="PTHR44163">
    <property type="entry name" value="U3 SMALL NUCLEOLAR RNA-ASSOCIATED PROTEIN 4 HOMOLOG"/>
    <property type="match status" value="1"/>
</dbReference>
<sequence>MSNPKMHNVRFYKPAPNAVYCMALQPQESKLAISRSDARIEIWNLTHCPFIERTIASSAENFSIEGLIWCDTRLFSVGLHGLLIEYDLYKLEVRNKLVVTGGAAFCLDINAEKNRIAVGTEQGYLNIFKIAEDEMLFEKFLDKQEGRILCLKFDQSGEFIVSGGLDAIRIWSVSTNQALHKMVTGRSDSNKPTIVWCLAVTEDFTIISGDSRGILTVWDGKLGTQLESYQSHRADILSVCLSEDKTSVYCAGVDPNIINYVRVKVKDDTQKWVRSIQRKIHEHDVRAMVIDGHKLYSSGVDGYLACSYHPPKTLLKFPPILQNPCVKVCSKARYVMLRYPDFIEVWSLGTANNAKDEQTGLFMLDTNPKKLVVIRKTVKNAAGERSEGIICATMSDDGTLILYSTRLGVRLLKLECDDESPKLIPIEMMDDLGEVPCTSAIFTSNKRLILAPNTGGLRVVGFDNDSPVLIQNVDASSEFRDAITLLTVSSCSQYVVGGNAKGDIVVWTLKNYQYIYYCKLPKYQLCPTAMAIHPKLPNLVVTYSDNKIIEFSLKEAQLTKFSRSLSKNLPKQLTTKYSTIRSVTFDPRVDHVIILHDDDSIIVIDKDKVTCTKDVKVPRFENNIDGRQSQQIAVRTIRKYKHLVHLSWLSDDEMVAVEVNPLGLIEQLPPCLVQNSFGRK</sequence>
<dbReference type="GO" id="GO:0030686">
    <property type="term" value="C:90S preribosome"/>
    <property type="evidence" value="ECO:0007669"/>
    <property type="project" value="InterPro"/>
</dbReference>
<dbReference type="InterPro" id="IPR046351">
    <property type="entry name" value="UTP4"/>
</dbReference>
<dbReference type="Pfam" id="PF00400">
    <property type="entry name" value="WD40"/>
    <property type="match status" value="1"/>
</dbReference>
<dbReference type="InterPro" id="IPR001680">
    <property type="entry name" value="WD40_rpt"/>
</dbReference>
<dbReference type="AlphaFoldDB" id="A0A8J6LFF7"/>
<dbReference type="GO" id="GO:0003723">
    <property type="term" value="F:RNA binding"/>
    <property type="evidence" value="ECO:0007669"/>
    <property type="project" value="TreeGrafter"/>
</dbReference>
<dbReference type="EMBL" id="JABDTM020018337">
    <property type="protein sequence ID" value="KAH0818122.1"/>
    <property type="molecule type" value="Genomic_DNA"/>
</dbReference>
<reference evidence="3" key="2">
    <citation type="submission" date="2021-08" db="EMBL/GenBank/DDBJ databases">
        <authorList>
            <person name="Eriksson T."/>
        </authorList>
    </citation>
    <scope>NUCLEOTIDE SEQUENCE</scope>
    <source>
        <strain evidence="3">Stoneville</strain>
        <tissue evidence="3">Whole head</tissue>
    </source>
</reference>
<dbReference type="Gene3D" id="2.130.10.10">
    <property type="entry name" value="YVTN repeat-like/Quinoprotein amine dehydrogenase"/>
    <property type="match status" value="2"/>
</dbReference>
<protein>
    <recommendedName>
        <fullName evidence="5">Cirhin</fullName>
    </recommendedName>
</protein>
<organism evidence="3 4">
    <name type="scientific">Tenebrio molitor</name>
    <name type="common">Yellow mealworm beetle</name>
    <dbReference type="NCBI Taxonomy" id="7067"/>
    <lineage>
        <taxon>Eukaryota</taxon>
        <taxon>Metazoa</taxon>
        <taxon>Ecdysozoa</taxon>
        <taxon>Arthropoda</taxon>
        <taxon>Hexapoda</taxon>
        <taxon>Insecta</taxon>
        <taxon>Pterygota</taxon>
        <taxon>Neoptera</taxon>
        <taxon>Endopterygota</taxon>
        <taxon>Coleoptera</taxon>
        <taxon>Polyphaga</taxon>
        <taxon>Cucujiformia</taxon>
        <taxon>Tenebrionidae</taxon>
        <taxon>Tenebrio</taxon>
    </lineage>
</organism>
<accession>A0A8J6LFF7</accession>
<keyword evidence="2" id="KW-0677">Repeat</keyword>
<name>A0A8J6LFF7_TENMO</name>
<dbReference type="GO" id="GO:0032040">
    <property type="term" value="C:small-subunit processome"/>
    <property type="evidence" value="ECO:0007669"/>
    <property type="project" value="TreeGrafter"/>
</dbReference>
<dbReference type="InterPro" id="IPR015943">
    <property type="entry name" value="WD40/YVTN_repeat-like_dom_sf"/>
</dbReference>
<evidence type="ECO:0000256" key="2">
    <source>
        <dbReference type="ARBA" id="ARBA00022737"/>
    </source>
</evidence>
<keyword evidence="4" id="KW-1185">Reference proteome</keyword>
<proteinExistence type="predicted"/>
<comment type="caution">
    <text evidence="3">The sequence shown here is derived from an EMBL/GenBank/DDBJ whole genome shotgun (WGS) entry which is preliminary data.</text>
</comment>
<reference evidence="3" key="1">
    <citation type="journal article" date="2020" name="J Insects Food Feed">
        <title>The yellow mealworm (Tenebrio molitor) genome: a resource for the emerging insects as food and feed industry.</title>
        <authorList>
            <person name="Eriksson T."/>
            <person name="Andere A."/>
            <person name="Kelstrup H."/>
            <person name="Emery V."/>
            <person name="Picard C."/>
        </authorList>
    </citation>
    <scope>NUCLEOTIDE SEQUENCE</scope>
    <source>
        <strain evidence="3">Stoneville</strain>
        <tissue evidence="3">Whole head</tissue>
    </source>
</reference>
<dbReference type="InterPro" id="IPR019775">
    <property type="entry name" value="WD40_repeat_CS"/>
</dbReference>